<gene>
    <name evidence="1" type="ORF">A2U01_0009161</name>
</gene>
<reference evidence="1 2" key="1">
    <citation type="journal article" date="2018" name="Front. Plant Sci.">
        <title>Red Clover (Trifolium pratense) and Zigzag Clover (T. medium) - A Picture of Genomic Similarities and Differences.</title>
        <authorList>
            <person name="Dluhosova J."/>
            <person name="Istvanek J."/>
            <person name="Nedelnik J."/>
            <person name="Repkova J."/>
        </authorList>
    </citation>
    <scope>NUCLEOTIDE SEQUENCE [LARGE SCALE GENOMIC DNA]</scope>
    <source>
        <strain evidence="2">cv. 10/8</strain>
        <tissue evidence="1">Leaf</tissue>
    </source>
</reference>
<dbReference type="AlphaFoldDB" id="A0A392MLA9"/>
<sequence>MLSSNVNAISLDTSKIEFLKIALSWFSNVETLTLGGRDIKILPKSLKKCHTLKTIQLDGCENLEEMRGIPPNLKQVFAFRCKSLIPSSKSILMSQELHKAGGTRFFFPSLRSERIPEWFEHQGRQSFSFSFRNNLPSLVFYFSSKLMQELELDDITGPDAVVRVYLVIKDYVYTLYHSDHHFSLSPDYTYLFHFDVQYWLEFQCLDDYSPKEYRDREVFKSMLDEALLKNEWIHAEVRFGSVDGKEYWEDEIVVESGIHVLKHLTNMDDIQFTDSSLCRNRKLDEYLSSPLSLFHSVVRLADFKVCGTNNK</sequence>
<dbReference type="EMBL" id="LXQA010013849">
    <property type="protein sequence ID" value="MCH88277.1"/>
    <property type="molecule type" value="Genomic_DNA"/>
</dbReference>
<evidence type="ECO:0000313" key="2">
    <source>
        <dbReference type="Proteomes" id="UP000265520"/>
    </source>
</evidence>
<dbReference type="SUPFAM" id="SSF52047">
    <property type="entry name" value="RNI-like"/>
    <property type="match status" value="1"/>
</dbReference>
<dbReference type="Proteomes" id="UP000265520">
    <property type="component" value="Unassembled WGS sequence"/>
</dbReference>
<dbReference type="Gene3D" id="3.80.10.10">
    <property type="entry name" value="Ribonuclease Inhibitor"/>
    <property type="match status" value="1"/>
</dbReference>
<organism evidence="1 2">
    <name type="scientific">Trifolium medium</name>
    <dbReference type="NCBI Taxonomy" id="97028"/>
    <lineage>
        <taxon>Eukaryota</taxon>
        <taxon>Viridiplantae</taxon>
        <taxon>Streptophyta</taxon>
        <taxon>Embryophyta</taxon>
        <taxon>Tracheophyta</taxon>
        <taxon>Spermatophyta</taxon>
        <taxon>Magnoliopsida</taxon>
        <taxon>eudicotyledons</taxon>
        <taxon>Gunneridae</taxon>
        <taxon>Pentapetalae</taxon>
        <taxon>rosids</taxon>
        <taxon>fabids</taxon>
        <taxon>Fabales</taxon>
        <taxon>Fabaceae</taxon>
        <taxon>Papilionoideae</taxon>
        <taxon>50 kb inversion clade</taxon>
        <taxon>NPAAA clade</taxon>
        <taxon>Hologalegina</taxon>
        <taxon>IRL clade</taxon>
        <taxon>Trifolieae</taxon>
        <taxon>Trifolium</taxon>
    </lineage>
</organism>
<name>A0A392MLA9_9FABA</name>
<dbReference type="InterPro" id="IPR032675">
    <property type="entry name" value="LRR_dom_sf"/>
</dbReference>
<evidence type="ECO:0000313" key="1">
    <source>
        <dbReference type="EMBL" id="MCH88277.1"/>
    </source>
</evidence>
<keyword evidence="2" id="KW-1185">Reference proteome</keyword>
<accession>A0A392MLA9</accession>
<proteinExistence type="predicted"/>
<protein>
    <submittedName>
        <fullName evidence="1">Disease resistance protein</fullName>
    </submittedName>
</protein>
<comment type="caution">
    <text evidence="1">The sequence shown here is derived from an EMBL/GenBank/DDBJ whole genome shotgun (WGS) entry which is preliminary data.</text>
</comment>